<keyword evidence="7" id="KW-1133">Transmembrane helix</keyword>
<evidence type="ECO:0000256" key="8">
    <source>
        <dbReference type="ARBA" id="ARBA00023128"/>
    </source>
</evidence>
<dbReference type="Pfam" id="PF00153">
    <property type="entry name" value="Mito_carr"/>
    <property type="match status" value="4"/>
</dbReference>
<dbReference type="PANTHER" id="PTHR45829">
    <property type="entry name" value="MITOCHONDRIAL CARRIER PROTEIN RIM2"/>
    <property type="match status" value="1"/>
</dbReference>
<comment type="similarity">
    <text evidence="2 11">Belongs to the mitochondrial carrier (TC 2.A.29) family.</text>
</comment>
<keyword evidence="6" id="KW-0999">Mitochondrion inner membrane</keyword>
<sequence>SYATFIHLVAGGAAGTFGAIVTCPLEVLKTRLQSSTAKSTLINNNNTGSLIGADISKLASNHKHKTSTSASTHHLRSAAAAHKRAVSFSGLPIIDCFKTIVRNEGWRALFKGLGPNLVGVAPSRAIYFCTYSNVKSFLNSSFQSSSESPIIHMTSAASAGFVSCTATNPIWFVKTRLQLSNDSMTVMQCMKSIYKSAGALGFYKGITASYMGISETIIHFVIYEFMKSQIQQRRSMTLANQSTISSASSGHQTVNMQQNVVSNTRTGESSKPTQQTDKYTGNVQLEQQTVVLRNAQSDSVASGDDPNSNNNNSTTNDIGKSNNPQLDYYIFLQYMIASAFSKTIASSLAYPHEVARTRLREEGDRYQRFCQTIVLVWREEGLVGLYRGLSIQLLRSIPFTAVTMSTYELLVTIMSSA</sequence>
<keyword evidence="5" id="KW-0677">Repeat</keyword>
<dbReference type="PRINTS" id="PR00784">
    <property type="entry name" value="MTUNCOUPLING"/>
</dbReference>
<dbReference type="EMBL" id="JAIFTH010000011">
    <property type="protein sequence ID" value="KAG9511304.1"/>
    <property type="molecule type" value="Genomic_DNA"/>
</dbReference>
<evidence type="ECO:0000256" key="1">
    <source>
        <dbReference type="ARBA" id="ARBA00004448"/>
    </source>
</evidence>
<keyword evidence="3 11" id="KW-0813">Transport</keyword>
<evidence type="ECO:0000313" key="14">
    <source>
        <dbReference type="Proteomes" id="UP000825002"/>
    </source>
</evidence>
<evidence type="ECO:0000256" key="5">
    <source>
        <dbReference type="ARBA" id="ARBA00022737"/>
    </source>
</evidence>
<gene>
    <name evidence="13" type="primary">Rim2</name>
    <name evidence="13" type="ORF">GZH46_00126</name>
</gene>
<evidence type="ECO:0000256" key="3">
    <source>
        <dbReference type="ARBA" id="ARBA00022448"/>
    </source>
</evidence>
<dbReference type="InterPro" id="IPR049562">
    <property type="entry name" value="SLC25A33/36-like"/>
</dbReference>
<feature type="non-terminal residue" evidence="13">
    <location>
        <position position="1"/>
    </location>
</feature>
<keyword evidence="8" id="KW-0496">Mitochondrion</keyword>
<dbReference type="SUPFAM" id="SSF103506">
    <property type="entry name" value="Mitochondrial carrier"/>
    <property type="match status" value="2"/>
</dbReference>
<organism evidence="13 14">
    <name type="scientific">Fragariocoptes setiger</name>
    <dbReference type="NCBI Taxonomy" id="1670756"/>
    <lineage>
        <taxon>Eukaryota</taxon>
        <taxon>Metazoa</taxon>
        <taxon>Ecdysozoa</taxon>
        <taxon>Arthropoda</taxon>
        <taxon>Chelicerata</taxon>
        <taxon>Arachnida</taxon>
        <taxon>Acari</taxon>
        <taxon>Acariformes</taxon>
        <taxon>Trombidiformes</taxon>
        <taxon>Prostigmata</taxon>
        <taxon>Eupodina</taxon>
        <taxon>Eriophyoidea</taxon>
        <taxon>Phytoptidae</taxon>
        <taxon>Fragariocoptes</taxon>
    </lineage>
</organism>
<dbReference type="InterPro" id="IPR002067">
    <property type="entry name" value="MCP"/>
</dbReference>
<dbReference type="Gene3D" id="1.50.40.10">
    <property type="entry name" value="Mitochondrial carrier domain"/>
    <property type="match status" value="2"/>
</dbReference>
<keyword evidence="4 10" id="KW-0812">Transmembrane</keyword>
<protein>
    <submittedName>
        <fullName evidence="13">Mitochondrial carrier protein Rim2</fullName>
    </submittedName>
</protein>
<evidence type="ECO:0000256" key="4">
    <source>
        <dbReference type="ARBA" id="ARBA00022692"/>
    </source>
</evidence>
<evidence type="ECO:0000313" key="13">
    <source>
        <dbReference type="EMBL" id="KAG9511304.1"/>
    </source>
</evidence>
<feature type="repeat" description="Solcar" evidence="10">
    <location>
        <begin position="329"/>
        <end position="413"/>
    </location>
</feature>
<dbReference type="PANTHER" id="PTHR45829:SF4">
    <property type="entry name" value="MITOCHONDRIAL CARRIER PROTEIN RIM2"/>
    <property type="match status" value="1"/>
</dbReference>
<keyword evidence="14" id="KW-1185">Reference proteome</keyword>
<evidence type="ECO:0000256" key="9">
    <source>
        <dbReference type="ARBA" id="ARBA00023136"/>
    </source>
</evidence>
<name>A0ABQ7SD21_9ACAR</name>
<dbReference type="Proteomes" id="UP000825002">
    <property type="component" value="Unassembled WGS sequence"/>
</dbReference>
<feature type="region of interest" description="Disordered" evidence="12">
    <location>
        <begin position="296"/>
        <end position="320"/>
    </location>
</feature>
<evidence type="ECO:0000256" key="6">
    <source>
        <dbReference type="ARBA" id="ARBA00022792"/>
    </source>
</evidence>
<proteinExistence type="inferred from homology"/>
<accession>A0ABQ7SD21</accession>
<feature type="repeat" description="Solcar" evidence="10">
    <location>
        <begin position="147"/>
        <end position="229"/>
    </location>
</feature>
<comment type="caution">
    <text evidence="13">The sequence shown here is derived from an EMBL/GenBank/DDBJ whole genome shotgun (WGS) entry which is preliminary data.</text>
</comment>
<feature type="repeat" description="Solcar" evidence="10">
    <location>
        <begin position="2"/>
        <end position="137"/>
    </location>
</feature>
<evidence type="ECO:0000256" key="7">
    <source>
        <dbReference type="ARBA" id="ARBA00022989"/>
    </source>
</evidence>
<evidence type="ECO:0000256" key="10">
    <source>
        <dbReference type="PROSITE-ProRule" id="PRU00282"/>
    </source>
</evidence>
<feature type="non-terminal residue" evidence="13">
    <location>
        <position position="417"/>
    </location>
</feature>
<comment type="subcellular location">
    <subcellularLocation>
        <location evidence="1">Mitochondrion inner membrane</location>
        <topology evidence="1">Multi-pass membrane protein</topology>
    </subcellularLocation>
</comment>
<dbReference type="InterPro" id="IPR023395">
    <property type="entry name" value="MCP_dom_sf"/>
</dbReference>
<keyword evidence="9 10" id="KW-0472">Membrane</keyword>
<evidence type="ECO:0000256" key="11">
    <source>
        <dbReference type="RuleBase" id="RU000488"/>
    </source>
</evidence>
<dbReference type="PROSITE" id="PS50920">
    <property type="entry name" value="SOLCAR"/>
    <property type="match status" value="3"/>
</dbReference>
<dbReference type="InterPro" id="IPR018108">
    <property type="entry name" value="MCP_transmembrane"/>
</dbReference>
<feature type="compositionally biased region" description="Low complexity" evidence="12">
    <location>
        <begin position="307"/>
        <end position="316"/>
    </location>
</feature>
<reference evidence="13 14" key="1">
    <citation type="submission" date="2020-10" db="EMBL/GenBank/DDBJ databases">
        <authorList>
            <person name="Klimov P.B."/>
            <person name="Dyachkov S.M."/>
            <person name="Chetverikov P.E."/>
        </authorList>
    </citation>
    <scope>NUCLEOTIDE SEQUENCE [LARGE SCALE GENOMIC DNA]</scope>
    <source>
        <strain evidence="13">BMOC 18-1129-001#AD2665</strain>
        <tissue evidence="13">Entire mites</tissue>
    </source>
</reference>
<evidence type="ECO:0000256" key="2">
    <source>
        <dbReference type="ARBA" id="ARBA00006375"/>
    </source>
</evidence>
<evidence type="ECO:0000256" key="12">
    <source>
        <dbReference type="SAM" id="MobiDB-lite"/>
    </source>
</evidence>